<dbReference type="InterPro" id="IPR000626">
    <property type="entry name" value="Ubiquitin-like_dom"/>
</dbReference>
<protein>
    <recommendedName>
        <fullName evidence="1">Ubiquitin-like domain-containing protein</fullName>
    </recommendedName>
</protein>
<evidence type="ECO:0000313" key="2">
    <source>
        <dbReference type="EMBL" id="KAD3641130.1"/>
    </source>
</evidence>
<accession>A0A5N6MLK3</accession>
<evidence type="ECO:0000259" key="1">
    <source>
        <dbReference type="PROSITE" id="PS50053"/>
    </source>
</evidence>
<dbReference type="PANTHER" id="PTHR47376">
    <property type="entry name" value="OS02G0597700 PROTEIN"/>
    <property type="match status" value="1"/>
</dbReference>
<reference evidence="2 3" key="1">
    <citation type="submission" date="2019-05" db="EMBL/GenBank/DDBJ databases">
        <title>Mikania micrantha, genome provides insights into the molecular mechanism of rapid growth.</title>
        <authorList>
            <person name="Liu B."/>
        </authorList>
    </citation>
    <scope>NUCLEOTIDE SEQUENCE [LARGE SCALE GENOMIC DNA]</scope>
    <source>
        <strain evidence="2">NLD-2019</strain>
        <tissue evidence="2">Leaf</tissue>
    </source>
</reference>
<dbReference type="AlphaFoldDB" id="A0A5N6MLK3"/>
<sequence>MMIMKFRSMKLCRSFFKLRWTKTKNDSSENKRVSLQRRDISVDSEVRWELRPGGMLVQKRDMGDTSIKEEDMVVRVVIGSRRHDISIHPTSTFGEMKMILSMVTGLEPKEQRLLFKGKERDNEDYLHMIGVRDKDKVLMFQDPTTNALIASYRTIIV</sequence>
<gene>
    <name evidence="2" type="ORF">E3N88_30354</name>
</gene>
<keyword evidence="3" id="KW-1185">Reference proteome</keyword>
<dbReference type="EMBL" id="SZYD01000015">
    <property type="protein sequence ID" value="KAD3641130.1"/>
    <property type="molecule type" value="Genomic_DNA"/>
</dbReference>
<proteinExistence type="predicted"/>
<dbReference type="PROSITE" id="PS50053">
    <property type="entry name" value="UBIQUITIN_2"/>
    <property type="match status" value="1"/>
</dbReference>
<dbReference type="SUPFAM" id="SSF54236">
    <property type="entry name" value="Ubiquitin-like"/>
    <property type="match status" value="1"/>
</dbReference>
<comment type="caution">
    <text evidence="2">The sequence shown here is derived from an EMBL/GenBank/DDBJ whole genome shotgun (WGS) entry which is preliminary data.</text>
</comment>
<name>A0A5N6MLK3_9ASTR</name>
<dbReference type="Pfam" id="PF00240">
    <property type="entry name" value="ubiquitin"/>
    <property type="match status" value="1"/>
</dbReference>
<dbReference type="OrthoDB" id="428577at2759"/>
<dbReference type="InterPro" id="IPR029071">
    <property type="entry name" value="Ubiquitin-like_domsf"/>
</dbReference>
<dbReference type="Gene3D" id="3.10.20.90">
    <property type="entry name" value="Phosphatidylinositol 3-kinase Catalytic Subunit, Chain A, domain 1"/>
    <property type="match status" value="1"/>
</dbReference>
<feature type="domain" description="Ubiquitin-like" evidence="1">
    <location>
        <begin position="70"/>
        <end position="139"/>
    </location>
</feature>
<organism evidence="2 3">
    <name type="scientific">Mikania micrantha</name>
    <name type="common">bitter vine</name>
    <dbReference type="NCBI Taxonomy" id="192012"/>
    <lineage>
        <taxon>Eukaryota</taxon>
        <taxon>Viridiplantae</taxon>
        <taxon>Streptophyta</taxon>
        <taxon>Embryophyta</taxon>
        <taxon>Tracheophyta</taxon>
        <taxon>Spermatophyta</taxon>
        <taxon>Magnoliopsida</taxon>
        <taxon>eudicotyledons</taxon>
        <taxon>Gunneridae</taxon>
        <taxon>Pentapetalae</taxon>
        <taxon>asterids</taxon>
        <taxon>campanulids</taxon>
        <taxon>Asterales</taxon>
        <taxon>Asteraceae</taxon>
        <taxon>Asteroideae</taxon>
        <taxon>Heliantheae alliance</taxon>
        <taxon>Eupatorieae</taxon>
        <taxon>Mikania</taxon>
    </lineage>
</organism>
<dbReference type="Proteomes" id="UP000326396">
    <property type="component" value="Linkage Group LG5"/>
</dbReference>
<evidence type="ECO:0000313" key="3">
    <source>
        <dbReference type="Proteomes" id="UP000326396"/>
    </source>
</evidence>